<proteinExistence type="predicted"/>
<dbReference type="Gene3D" id="3.30.70.100">
    <property type="match status" value="1"/>
</dbReference>
<feature type="transmembrane region" description="Helical" evidence="2">
    <location>
        <begin position="264"/>
        <end position="285"/>
    </location>
</feature>
<dbReference type="InterPro" id="IPR017969">
    <property type="entry name" value="Heavy-metal-associated_CS"/>
</dbReference>
<comment type="caution">
    <text evidence="5">The sequence shown here is derived from an EMBL/GenBank/DDBJ whole genome shotgun (WGS) entry which is preliminary data.</text>
</comment>
<feature type="transmembrane region" description="Helical" evidence="2">
    <location>
        <begin position="297"/>
        <end position="317"/>
    </location>
</feature>
<feature type="domain" description="Urease accessory protein UreH-like transmembrane" evidence="4">
    <location>
        <begin position="135"/>
        <end position="341"/>
    </location>
</feature>
<feature type="transmembrane region" description="Helical" evidence="2">
    <location>
        <begin position="329"/>
        <end position="346"/>
    </location>
</feature>
<evidence type="ECO:0000256" key="2">
    <source>
        <dbReference type="SAM" id="Phobius"/>
    </source>
</evidence>
<dbReference type="PROSITE" id="PS01047">
    <property type="entry name" value="HMA_1"/>
    <property type="match status" value="1"/>
</dbReference>
<dbReference type="GO" id="GO:0046872">
    <property type="term" value="F:metal ion binding"/>
    <property type="evidence" value="ECO:0007669"/>
    <property type="project" value="UniProtKB-KW"/>
</dbReference>
<feature type="domain" description="HMA" evidence="3">
    <location>
        <begin position="6"/>
        <end position="50"/>
    </location>
</feature>
<evidence type="ECO:0000259" key="4">
    <source>
        <dbReference type="Pfam" id="PF13386"/>
    </source>
</evidence>
<dbReference type="InterPro" id="IPR008972">
    <property type="entry name" value="Cupredoxin"/>
</dbReference>
<feature type="transmembrane region" description="Helical" evidence="2">
    <location>
        <begin position="99"/>
        <end position="115"/>
    </location>
</feature>
<name>A0A2M7V493_9BACT</name>
<dbReference type="Pfam" id="PF13386">
    <property type="entry name" value="DsbD_2"/>
    <property type="match status" value="1"/>
</dbReference>
<dbReference type="EMBL" id="PFPI01000027">
    <property type="protein sequence ID" value="PIZ93374.1"/>
    <property type="molecule type" value="Genomic_DNA"/>
</dbReference>
<dbReference type="InterPro" id="IPR036163">
    <property type="entry name" value="HMA_dom_sf"/>
</dbReference>
<keyword evidence="2" id="KW-0812">Transmembrane</keyword>
<evidence type="ECO:0000313" key="5">
    <source>
        <dbReference type="EMBL" id="PIZ93374.1"/>
    </source>
</evidence>
<dbReference type="AlphaFoldDB" id="A0A2M7V493"/>
<reference evidence="6" key="1">
    <citation type="submission" date="2017-09" db="EMBL/GenBank/DDBJ databases">
        <title>Depth-based differentiation of microbial function through sediment-hosted aquifers and enrichment of novel symbionts in the deep terrestrial subsurface.</title>
        <authorList>
            <person name="Probst A.J."/>
            <person name="Ladd B."/>
            <person name="Jarett J.K."/>
            <person name="Geller-Mcgrath D.E."/>
            <person name="Sieber C.M.K."/>
            <person name="Emerson J.B."/>
            <person name="Anantharaman K."/>
            <person name="Thomas B.C."/>
            <person name="Malmstrom R."/>
            <person name="Stieglmeier M."/>
            <person name="Klingl A."/>
            <person name="Woyke T."/>
            <person name="Ryan C.M."/>
            <person name="Banfield J.F."/>
        </authorList>
    </citation>
    <scope>NUCLEOTIDE SEQUENCE [LARGE SCALE GENOMIC DNA]</scope>
</reference>
<keyword evidence="1" id="KW-0479">Metal-binding</keyword>
<dbReference type="InterPro" id="IPR039447">
    <property type="entry name" value="UreH-like_TM_dom"/>
</dbReference>
<dbReference type="PANTHER" id="PTHR42208">
    <property type="entry name" value="HEAVY METAL TRANSPORTER-RELATED"/>
    <property type="match status" value="1"/>
</dbReference>
<dbReference type="CDD" id="cd00371">
    <property type="entry name" value="HMA"/>
    <property type="match status" value="1"/>
</dbReference>
<keyword evidence="2" id="KW-1133">Transmembrane helix</keyword>
<evidence type="ECO:0000259" key="3">
    <source>
        <dbReference type="Pfam" id="PF00403"/>
    </source>
</evidence>
<dbReference type="Pfam" id="PF00403">
    <property type="entry name" value="HMA"/>
    <property type="match status" value="1"/>
</dbReference>
<dbReference type="InterPro" id="IPR006121">
    <property type="entry name" value="HMA_dom"/>
</dbReference>
<evidence type="ECO:0000313" key="6">
    <source>
        <dbReference type="Proteomes" id="UP000230078"/>
    </source>
</evidence>
<dbReference type="PANTHER" id="PTHR42208:SF1">
    <property type="entry name" value="HEAVY METAL TRANSPORTER"/>
    <property type="match status" value="1"/>
</dbReference>
<accession>A0A2M7V493</accession>
<protein>
    <submittedName>
        <fullName evidence="5">Uncharacterized protein</fullName>
    </submittedName>
</protein>
<dbReference type="SUPFAM" id="SSF55008">
    <property type="entry name" value="HMA, heavy metal-associated domain"/>
    <property type="match status" value="1"/>
</dbReference>
<feature type="transmembrane region" description="Helical" evidence="2">
    <location>
        <begin position="180"/>
        <end position="200"/>
    </location>
</feature>
<organism evidence="5 6">
    <name type="scientific">Candidatus Magasanikbacteria bacterium CG_4_10_14_0_2_um_filter_41_31</name>
    <dbReference type="NCBI Taxonomy" id="1974639"/>
    <lineage>
        <taxon>Bacteria</taxon>
        <taxon>Candidatus Magasanikiibacteriota</taxon>
    </lineage>
</organism>
<feature type="transmembrane region" description="Helical" evidence="2">
    <location>
        <begin position="135"/>
        <end position="159"/>
    </location>
</feature>
<keyword evidence="2" id="KW-0472">Membrane</keyword>
<evidence type="ECO:0000256" key="1">
    <source>
        <dbReference type="ARBA" id="ARBA00022723"/>
    </source>
</evidence>
<dbReference type="Gene3D" id="2.60.40.420">
    <property type="entry name" value="Cupredoxins - blue copper proteins"/>
    <property type="match status" value="1"/>
</dbReference>
<feature type="transmembrane region" description="Helical" evidence="2">
    <location>
        <begin position="206"/>
        <end position="228"/>
    </location>
</feature>
<dbReference type="Proteomes" id="UP000230078">
    <property type="component" value="Unassembled WGS sequence"/>
</dbReference>
<sequence length="469" mass="50493">MQEKIYYIAGMHCASCELLIEKRVLKEKGVKAADASLGNGTLRVECDGRMPRTNELNTWFQSDGYTFSETKQVEKKEPWLYVVEGKGIQMDMHILKKKIVILAQVAAVFFVLYLIERSGIAQYVSLSEQSSLGVFFLFGLVAGASSCAALVGGILLSLSKNWNDRYGYDASMGKKMVPHFYFHGGRLFAYTLFGGVLGSIGKAVGLGNVTIFATITILVSGVMLLIGLQMAGVKWAERCQIRMPKFITRRIAGTQQTAGNQLPFAIGAGTVLLPCGFTLIAQGIALTSGSAVQGAMMLGMFVFGTMIPLLFIGMATVKGSKNPKRGRIFSFYAGIVLVIFAAYNINGQFNVLGIPSVSDVFAKASVTDRTNIKVVRNPQGVQVVTMIAKGFEYTFTSPSTIQAGVPTTLLVDNQGMQGCGISLSARGLINGFVQLQPGQNTIDLGSPKKGTYKITCAMGMVAPITLHIQ</sequence>
<gene>
    <name evidence="5" type="ORF">COX83_02160</name>
</gene>